<keyword evidence="3" id="KW-1185">Reference proteome</keyword>
<feature type="region of interest" description="Disordered" evidence="1">
    <location>
        <begin position="447"/>
        <end position="477"/>
    </location>
</feature>
<reference evidence="2" key="1">
    <citation type="submission" date="2022-11" db="EMBL/GenBank/DDBJ databases">
        <title>Genome Sequence of Cubamyces cubensis.</title>
        <authorList>
            <person name="Buettner E."/>
        </authorList>
    </citation>
    <scope>NUCLEOTIDE SEQUENCE</scope>
    <source>
        <strain evidence="2">MPL-01</strain>
    </source>
</reference>
<feature type="region of interest" description="Disordered" evidence="1">
    <location>
        <begin position="208"/>
        <end position="294"/>
    </location>
</feature>
<dbReference type="Proteomes" id="UP001215151">
    <property type="component" value="Unassembled WGS sequence"/>
</dbReference>
<dbReference type="EMBL" id="JAPEVG010000700">
    <property type="protein sequence ID" value="KAJ8456320.1"/>
    <property type="molecule type" value="Genomic_DNA"/>
</dbReference>
<protein>
    <submittedName>
        <fullName evidence="2">Uncharacterized protein</fullName>
    </submittedName>
</protein>
<gene>
    <name evidence="2" type="ORF">ONZ51_g12197</name>
</gene>
<sequence length="514" mass="54821">MSTAMSSSSDLLRAATAVSKATALPPLDALAAMPAVVNAVDGSEPTLSEQFVQECFHSYLKSSLTHAKAEGLLDQDTLSSAEADLMITGPALCLYFAALRSTTNPPSVPLPRRAKNGATLPATELSLTNCPPAFRPFLLVWSQLVPQIQNLLPEHQHDLARIICGLTPLSSPLNPHLNGLAADMRAVAIEISMRRTFQEKYADDLQAALDTGSTPGNRRLKASFRPPPSYDDNVPGPPPTSPPTSAHSLEPPLPGPSSRHSHSRNSSHASISSHLSSPLPPSPHSQGPPQPTILAEETPGIEFIRETLYAALADVLERKPALRHLLLHDPARAYFAAVALAILDVATSSATRPDPTLKTLAEVLPQAHPHADEPAIRGVLGQTLTLSDCPAPLRPFMQELCAIGTAAHTMEEEDSEAAVRALQRGEEPLPPRLERVRDIIEGGVGHAFNDTIHSGTGDGGHGSPSDPRRRRTSTEGRAVAFANRVNGLALAMTKLRAFRERQETVFKVLAGVGS</sequence>
<proteinExistence type="predicted"/>
<feature type="compositionally biased region" description="Low complexity" evidence="1">
    <location>
        <begin position="266"/>
        <end position="277"/>
    </location>
</feature>
<feature type="compositionally biased region" description="Pro residues" evidence="1">
    <location>
        <begin position="278"/>
        <end position="291"/>
    </location>
</feature>
<feature type="compositionally biased region" description="Pro residues" evidence="1">
    <location>
        <begin position="225"/>
        <end position="242"/>
    </location>
</feature>
<evidence type="ECO:0000256" key="1">
    <source>
        <dbReference type="SAM" id="MobiDB-lite"/>
    </source>
</evidence>
<accession>A0AAD7X4T6</accession>
<organism evidence="2 3">
    <name type="scientific">Trametes cubensis</name>
    <dbReference type="NCBI Taxonomy" id="1111947"/>
    <lineage>
        <taxon>Eukaryota</taxon>
        <taxon>Fungi</taxon>
        <taxon>Dikarya</taxon>
        <taxon>Basidiomycota</taxon>
        <taxon>Agaricomycotina</taxon>
        <taxon>Agaricomycetes</taxon>
        <taxon>Polyporales</taxon>
        <taxon>Polyporaceae</taxon>
        <taxon>Trametes</taxon>
    </lineage>
</organism>
<comment type="caution">
    <text evidence="2">The sequence shown here is derived from an EMBL/GenBank/DDBJ whole genome shotgun (WGS) entry which is preliminary data.</text>
</comment>
<evidence type="ECO:0000313" key="3">
    <source>
        <dbReference type="Proteomes" id="UP001215151"/>
    </source>
</evidence>
<dbReference type="AlphaFoldDB" id="A0AAD7X4T6"/>
<evidence type="ECO:0000313" key="2">
    <source>
        <dbReference type="EMBL" id="KAJ8456320.1"/>
    </source>
</evidence>
<name>A0AAD7X4T6_9APHY</name>